<keyword evidence="3 10" id="KW-0813">Transport</keyword>
<dbReference type="InterPro" id="IPR042186">
    <property type="entry name" value="FimD_plug_dom"/>
</dbReference>
<evidence type="ECO:0000256" key="3">
    <source>
        <dbReference type="ARBA" id="ARBA00022448"/>
    </source>
</evidence>
<keyword evidence="9 10" id="KW-0998">Cell outer membrane</keyword>
<dbReference type="InterPro" id="IPR025885">
    <property type="entry name" value="PapC_N"/>
</dbReference>
<evidence type="ECO:0000256" key="4">
    <source>
        <dbReference type="ARBA" id="ARBA00022452"/>
    </source>
</evidence>
<feature type="domain" description="PapC N-terminal" evidence="13">
    <location>
        <begin position="30"/>
        <end position="165"/>
    </location>
</feature>
<name>A0ABX0QUS1_9GAMM</name>
<keyword evidence="8 10" id="KW-0472">Membrane</keyword>
<organism evidence="14 15">
    <name type="scientific">Candidatus Pantoea formicae</name>
    <dbReference type="NCBI Taxonomy" id="2608355"/>
    <lineage>
        <taxon>Bacteria</taxon>
        <taxon>Pseudomonadati</taxon>
        <taxon>Pseudomonadota</taxon>
        <taxon>Gammaproteobacteria</taxon>
        <taxon>Enterobacterales</taxon>
        <taxon>Erwiniaceae</taxon>
        <taxon>Pantoea</taxon>
    </lineage>
</organism>
<feature type="signal peptide" evidence="11">
    <location>
        <begin position="1"/>
        <end position="26"/>
    </location>
</feature>
<dbReference type="InterPro" id="IPR043142">
    <property type="entry name" value="PapC-like_C_sf"/>
</dbReference>
<dbReference type="Gene3D" id="2.60.40.3110">
    <property type="match status" value="1"/>
</dbReference>
<evidence type="ECO:0000256" key="1">
    <source>
        <dbReference type="ARBA" id="ARBA00004571"/>
    </source>
</evidence>
<comment type="caution">
    <text evidence="14">The sequence shown here is derived from an EMBL/GenBank/DDBJ whole genome shotgun (WGS) entry which is preliminary data.</text>
</comment>
<evidence type="ECO:0000256" key="7">
    <source>
        <dbReference type="ARBA" id="ARBA00022729"/>
    </source>
</evidence>
<dbReference type="PANTHER" id="PTHR30451:SF21">
    <property type="entry name" value="FIMBRIAL USHER DOMAIN-CONTAINING PROTEIN YDET-RELATED"/>
    <property type="match status" value="1"/>
</dbReference>
<dbReference type="Gene3D" id="2.60.40.2610">
    <property type="entry name" value="Outer membrane usher protein FimD, plug domain"/>
    <property type="match status" value="1"/>
</dbReference>
<keyword evidence="7 11" id="KW-0732">Signal</keyword>
<keyword evidence="5 10" id="KW-1029">Fimbrium biogenesis</keyword>
<evidence type="ECO:0000313" key="15">
    <source>
        <dbReference type="Proteomes" id="UP000780690"/>
    </source>
</evidence>
<evidence type="ECO:0000259" key="12">
    <source>
        <dbReference type="Pfam" id="PF13953"/>
    </source>
</evidence>
<dbReference type="InterPro" id="IPR000015">
    <property type="entry name" value="Fimb_usher"/>
</dbReference>
<dbReference type="Gene3D" id="3.10.20.410">
    <property type="match status" value="1"/>
</dbReference>
<evidence type="ECO:0000256" key="9">
    <source>
        <dbReference type="ARBA" id="ARBA00023237"/>
    </source>
</evidence>
<evidence type="ECO:0000256" key="5">
    <source>
        <dbReference type="ARBA" id="ARBA00022558"/>
    </source>
</evidence>
<proteinExistence type="inferred from homology"/>
<gene>
    <name evidence="14" type="ORF">F3J38_12040</name>
</gene>
<dbReference type="InterPro" id="IPR037224">
    <property type="entry name" value="PapC_N_sf"/>
</dbReference>
<evidence type="ECO:0000256" key="2">
    <source>
        <dbReference type="ARBA" id="ARBA00008064"/>
    </source>
</evidence>
<protein>
    <submittedName>
        <fullName evidence="14">Fimbrial biogenesis outer membrane usher protein</fullName>
    </submittedName>
</protein>
<dbReference type="EMBL" id="VWXD01000003">
    <property type="protein sequence ID" value="NIF00783.1"/>
    <property type="molecule type" value="Genomic_DNA"/>
</dbReference>
<sequence>MKNTNNHKVKLSLLTIALLQAFSAHAEEAFNTSFIHGDAATVAELATGDDILPGSYPFDIYLNGQRVDHRDVEFRKPTPEKPIAPCLNADELRAYGVDLPTTTQPDSCVDLAKTFKDASVSYDAAVQRVDLSVPQVFLIPVPKGAISPLVYDNGINAAFVNYNFTGSDNRLHDNGSQSSQYYYLSSRSGVNLGRWRLRNTSTWQKQSGEQSHWTPISSWAETDIVSWRSRLLFGQSSTSNSVFDSFQFRGAQLSSVAEILPDSLRGYAPVIRGVARTNARVDVQQNGYTVYSASVAPGPFALNDVYPSTLSGDLQVTIYEADGSRQHYSVPFSSVTNMLREGIWDYAFTLGRYQDGSTNYHPQFVQATLSRGLPYDITPYGGVLFADHYSSAVLGMGKSLGMFGATSFDTAWSKTDLANGDEKQGASFRFLYSKSLNTLGTELQIAGYRYSTSGYYDFSDMVAERANYENGRYRNEYTDTSEVDNGVPSWADTRTNTYYTNVYNNKRQRLELTINQHLGPVSVYASLTNQTYWGSENRDRTLQTGLNSSWGKVNYGVFLQDSQSNYGEHDRSISFTLSVPFNAFDNQPVTATVNLADSKQGGSSYNTGLSGSLLDDNRLNYYVQTGKSSHSGQTSTADVGYMGSIGNAELGYTYSSAYQQTNLNLSGGALLHSGGLTLTQPLQNTVVLVEAKDAQGVRLENQPGVAINRSGYAVMTSATAYHHNRVALRTDDIGADLDIPLAVKDVVPTYGAISRVTFDTRSGKSALIHAQLPNGDVPAIGASVFNQNGSNLGVVGTDGSTFVSGVSSGERLQLRWGSADSEHCWLTLPEIKSGPLAGYQEFTLRCTPN</sequence>
<evidence type="ECO:0000313" key="14">
    <source>
        <dbReference type="EMBL" id="NIF00783.1"/>
    </source>
</evidence>
<accession>A0ABX0QUS1</accession>
<dbReference type="RefSeq" id="WP_167138614.1">
    <property type="nucleotide sequence ID" value="NZ_VWXD01000003.1"/>
</dbReference>
<evidence type="ECO:0000256" key="10">
    <source>
        <dbReference type="RuleBase" id="RU003884"/>
    </source>
</evidence>
<dbReference type="Pfam" id="PF13954">
    <property type="entry name" value="PapC_N"/>
    <property type="match status" value="1"/>
</dbReference>
<evidence type="ECO:0000256" key="8">
    <source>
        <dbReference type="ARBA" id="ARBA00023136"/>
    </source>
</evidence>
<dbReference type="PROSITE" id="PS01151">
    <property type="entry name" value="FIMBRIAL_USHER"/>
    <property type="match status" value="1"/>
</dbReference>
<dbReference type="PANTHER" id="PTHR30451">
    <property type="entry name" value="OUTER MEMBRANE USHER PROTEIN"/>
    <property type="match status" value="1"/>
</dbReference>
<dbReference type="Pfam" id="PF13953">
    <property type="entry name" value="PapC_C"/>
    <property type="match status" value="1"/>
</dbReference>
<dbReference type="InterPro" id="IPR025949">
    <property type="entry name" value="PapC-like_C"/>
</dbReference>
<feature type="chain" id="PRO_5045263864" evidence="11">
    <location>
        <begin position="27"/>
        <end position="849"/>
    </location>
</feature>
<keyword evidence="6 10" id="KW-0812">Transmembrane</keyword>
<reference evidence="14 15" key="1">
    <citation type="journal article" date="2019" name="bioRxiv">
        <title>Bacteria contribute to plant secondary compound degradation in a generalist herbivore system.</title>
        <authorList>
            <person name="Francoeur C.B."/>
            <person name="Khadempour L."/>
            <person name="Moreira-Soto R.D."/>
            <person name="Gotting K."/>
            <person name="Book A.J."/>
            <person name="Pinto-Tomas A.A."/>
            <person name="Keefover-Ring K."/>
            <person name="Currie C.R."/>
        </authorList>
    </citation>
    <scope>NUCLEOTIDE SEQUENCE [LARGE SCALE GENOMIC DNA]</scope>
    <source>
        <strain evidence="14 15">Acro-805</strain>
    </source>
</reference>
<comment type="subcellular location">
    <subcellularLocation>
        <location evidence="1 10">Cell outer membrane</location>
        <topology evidence="1 10">Multi-pass membrane protein</topology>
    </subcellularLocation>
</comment>
<dbReference type="InterPro" id="IPR018030">
    <property type="entry name" value="Fimbrial_membr_usher_CS"/>
</dbReference>
<comment type="similarity">
    <text evidence="2 10">Belongs to the fimbrial export usher family.</text>
</comment>
<evidence type="ECO:0000256" key="11">
    <source>
        <dbReference type="SAM" id="SignalP"/>
    </source>
</evidence>
<evidence type="ECO:0000256" key="6">
    <source>
        <dbReference type="ARBA" id="ARBA00022692"/>
    </source>
</evidence>
<feature type="domain" description="PapC-like C-terminal" evidence="12">
    <location>
        <begin position="767"/>
        <end position="825"/>
    </location>
</feature>
<dbReference type="Pfam" id="PF00577">
    <property type="entry name" value="Usher"/>
    <property type="match status" value="1"/>
</dbReference>
<dbReference type="SUPFAM" id="SSF141729">
    <property type="entry name" value="FimD N-terminal domain-like"/>
    <property type="match status" value="1"/>
</dbReference>
<dbReference type="Proteomes" id="UP000780690">
    <property type="component" value="Unassembled WGS sequence"/>
</dbReference>
<evidence type="ECO:0000259" key="13">
    <source>
        <dbReference type="Pfam" id="PF13954"/>
    </source>
</evidence>
<keyword evidence="4" id="KW-1134">Transmembrane beta strand</keyword>
<keyword evidence="15" id="KW-1185">Reference proteome</keyword>
<dbReference type="Gene3D" id="2.60.40.2070">
    <property type="match status" value="1"/>
</dbReference>